<evidence type="ECO:0000313" key="3">
    <source>
        <dbReference type="Proteomes" id="UP000268014"/>
    </source>
</evidence>
<protein>
    <submittedName>
        <fullName evidence="2 4">Uncharacterized protein</fullName>
    </submittedName>
</protein>
<gene>
    <name evidence="2" type="ORF">HPLM_LOCUS20214</name>
</gene>
<accession>A0A0N4X780</accession>
<organism evidence="4">
    <name type="scientific">Haemonchus placei</name>
    <name type="common">Barber's pole worm</name>
    <dbReference type="NCBI Taxonomy" id="6290"/>
    <lineage>
        <taxon>Eukaryota</taxon>
        <taxon>Metazoa</taxon>
        <taxon>Ecdysozoa</taxon>
        <taxon>Nematoda</taxon>
        <taxon>Chromadorea</taxon>
        <taxon>Rhabditida</taxon>
        <taxon>Rhabditina</taxon>
        <taxon>Rhabditomorpha</taxon>
        <taxon>Strongyloidea</taxon>
        <taxon>Trichostrongylidae</taxon>
        <taxon>Haemonchus</taxon>
    </lineage>
</organism>
<keyword evidence="3" id="KW-1185">Reference proteome</keyword>
<proteinExistence type="predicted"/>
<evidence type="ECO:0000313" key="4">
    <source>
        <dbReference type="WBParaSite" id="HPLM_0002022201-mRNA-1"/>
    </source>
</evidence>
<name>A0A0N4X780_HAEPC</name>
<feature type="region of interest" description="Disordered" evidence="1">
    <location>
        <begin position="42"/>
        <end position="62"/>
    </location>
</feature>
<reference evidence="2 3" key="2">
    <citation type="submission" date="2018-11" db="EMBL/GenBank/DDBJ databases">
        <authorList>
            <consortium name="Pathogen Informatics"/>
        </authorList>
    </citation>
    <scope>NUCLEOTIDE SEQUENCE [LARGE SCALE GENOMIC DNA]</scope>
    <source>
        <strain evidence="2 3">MHpl1</strain>
    </source>
</reference>
<dbReference type="Proteomes" id="UP000268014">
    <property type="component" value="Unassembled WGS sequence"/>
</dbReference>
<reference evidence="4" key="1">
    <citation type="submission" date="2017-02" db="UniProtKB">
        <authorList>
            <consortium name="WormBaseParasite"/>
        </authorList>
    </citation>
    <scope>IDENTIFICATION</scope>
</reference>
<dbReference type="AlphaFoldDB" id="A0A0N4X780"/>
<dbReference type="WBParaSite" id="HPLM_0002022201-mRNA-1">
    <property type="protein sequence ID" value="HPLM_0002022201-mRNA-1"/>
    <property type="gene ID" value="HPLM_0002022201"/>
</dbReference>
<evidence type="ECO:0000313" key="2">
    <source>
        <dbReference type="EMBL" id="VDO82188.1"/>
    </source>
</evidence>
<dbReference type="EMBL" id="UZAF01021964">
    <property type="protein sequence ID" value="VDO82188.1"/>
    <property type="molecule type" value="Genomic_DNA"/>
</dbReference>
<evidence type="ECO:0000256" key="1">
    <source>
        <dbReference type="SAM" id="MobiDB-lite"/>
    </source>
</evidence>
<sequence length="62" mass="7044">MEISCLHLNRKISAIEENLAASKWGKGRVQALCAWFEMKGRSEYSESPMEEETGEIEKSPVQ</sequence>